<comment type="function">
    <text evidence="1 8">Stereospecific condensation of phosphoenolpyruvate (PEP) and D-erythrose-4-phosphate (E4P) giving rise to 3-deoxy-D-arabino-heptulosonate-7-phosphate (DAHP).</text>
</comment>
<dbReference type="AlphaFoldDB" id="A0A100YV41"/>
<dbReference type="Proteomes" id="UP000054078">
    <property type="component" value="Unassembled WGS sequence"/>
</dbReference>
<dbReference type="InterPro" id="IPR006219">
    <property type="entry name" value="DAHP_synth_1"/>
</dbReference>
<dbReference type="PANTHER" id="PTHR21225">
    <property type="entry name" value="PHOSPHO-2-DEHYDRO-3-DEOXYHEPTONATE ALDOLASE DAHP SYNTHETASE"/>
    <property type="match status" value="1"/>
</dbReference>
<dbReference type="OrthoDB" id="9807331at2"/>
<feature type="domain" description="DAHP synthetase I/KDSA" evidence="9">
    <location>
        <begin position="38"/>
        <end position="334"/>
    </location>
</feature>
<dbReference type="GO" id="GO:0003849">
    <property type="term" value="F:3-deoxy-7-phosphoheptulonate synthase activity"/>
    <property type="evidence" value="ECO:0007669"/>
    <property type="project" value="UniProtKB-EC"/>
</dbReference>
<reference evidence="10 11" key="1">
    <citation type="submission" date="2015-12" db="EMBL/GenBank/DDBJ databases">
        <title>Draft Genome Sequence of Olsenella scatoligenes SK9K4T; a Producer of 3-Methylindole- (skatole) and 4-Methylphenol- (p-cresol) Isolated from Pig Feces.</title>
        <authorList>
            <person name="Li X."/>
            <person name="Borg B."/>
            <person name="Canibe N."/>
        </authorList>
    </citation>
    <scope>NUCLEOTIDE SEQUENCE [LARGE SCALE GENOMIC DNA]</scope>
    <source>
        <strain evidence="10 11">SK9K4</strain>
    </source>
</reference>
<evidence type="ECO:0000259" key="9">
    <source>
        <dbReference type="Pfam" id="PF00793"/>
    </source>
</evidence>
<evidence type="ECO:0000256" key="6">
    <source>
        <dbReference type="ARBA" id="ARBA00023141"/>
    </source>
</evidence>
<dbReference type="SUPFAM" id="SSF51569">
    <property type="entry name" value="Aldolase"/>
    <property type="match status" value="1"/>
</dbReference>
<comment type="similarity">
    <text evidence="3 8">Belongs to the class-I DAHP synthase family.</text>
</comment>
<dbReference type="Gene3D" id="3.20.20.70">
    <property type="entry name" value="Aldolase class I"/>
    <property type="match status" value="1"/>
</dbReference>
<protein>
    <recommendedName>
        <fullName evidence="8">Phospho-2-dehydro-3-deoxyheptonate aldolase</fullName>
        <ecNumber evidence="8">2.5.1.54</ecNumber>
    </recommendedName>
</protein>
<dbReference type="EC" id="2.5.1.54" evidence="8"/>
<evidence type="ECO:0000256" key="3">
    <source>
        <dbReference type="ARBA" id="ARBA00007985"/>
    </source>
</evidence>
<keyword evidence="5 8" id="KW-0808">Transferase</keyword>
<dbReference type="GO" id="GO:0009423">
    <property type="term" value="P:chorismate biosynthetic process"/>
    <property type="evidence" value="ECO:0007669"/>
    <property type="project" value="UniProtKB-UniPathway"/>
</dbReference>
<name>A0A100YV41_TRASO</name>
<dbReference type="PIRSF" id="PIRSF001361">
    <property type="entry name" value="DAHP_synthase"/>
    <property type="match status" value="1"/>
</dbReference>
<gene>
    <name evidence="10" type="ORF">AUL39_08570</name>
</gene>
<organism evidence="10 11">
    <name type="scientific">Tractidigestivibacter scatoligenes</name>
    <name type="common">Olsenella scatoligenes</name>
    <dbReference type="NCBI Taxonomy" id="1299998"/>
    <lineage>
        <taxon>Bacteria</taxon>
        <taxon>Bacillati</taxon>
        <taxon>Actinomycetota</taxon>
        <taxon>Coriobacteriia</taxon>
        <taxon>Coriobacteriales</taxon>
        <taxon>Atopobiaceae</taxon>
        <taxon>Tractidigestivibacter</taxon>
    </lineage>
</organism>
<comment type="pathway">
    <text evidence="2 8">Metabolic intermediate biosynthesis; chorismate biosynthesis; chorismate from D-erythrose 4-phosphate and phosphoenolpyruvate: step 1/7.</text>
</comment>
<comment type="catalytic activity">
    <reaction evidence="7 8">
        <text>D-erythrose 4-phosphate + phosphoenolpyruvate + H2O = 7-phospho-2-dehydro-3-deoxy-D-arabino-heptonate + phosphate</text>
        <dbReference type="Rhea" id="RHEA:14717"/>
        <dbReference type="ChEBI" id="CHEBI:15377"/>
        <dbReference type="ChEBI" id="CHEBI:16897"/>
        <dbReference type="ChEBI" id="CHEBI:43474"/>
        <dbReference type="ChEBI" id="CHEBI:58394"/>
        <dbReference type="ChEBI" id="CHEBI:58702"/>
        <dbReference type="EC" id="2.5.1.54"/>
    </reaction>
</comment>
<evidence type="ECO:0000256" key="7">
    <source>
        <dbReference type="ARBA" id="ARBA00047508"/>
    </source>
</evidence>
<evidence type="ECO:0000256" key="4">
    <source>
        <dbReference type="ARBA" id="ARBA00022605"/>
    </source>
</evidence>
<dbReference type="Pfam" id="PF00793">
    <property type="entry name" value="DAHP_synth_1"/>
    <property type="match status" value="1"/>
</dbReference>
<keyword evidence="11" id="KW-1185">Reference proteome</keyword>
<dbReference type="GO" id="GO:0005737">
    <property type="term" value="C:cytoplasm"/>
    <property type="evidence" value="ECO:0007669"/>
    <property type="project" value="TreeGrafter"/>
</dbReference>
<evidence type="ECO:0000256" key="8">
    <source>
        <dbReference type="PIRNR" id="PIRNR001361"/>
    </source>
</evidence>
<dbReference type="UniPathway" id="UPA00053">
    <property type="reaction ID" value="UER00084"/>
</dbReference>
<dbReference type="GO" id="GO:0008652">
    <property type="term" value="P:amino acid biosynthetic process"/>
    <property type="evidence" value="ECO:0007669"/>
    <property type="project" value="UniProtKB-KW"/>
</dbReference>
<evidence type="ECO:0000256" key="1">
    <source>
        <dbReference type="ARBA" id="ARBA00003726"/>
    </source>
</evidence>
<dbReference type="PANTHER" id="PTHR21225:SF12">
    <property type="entry name" value="PHOSPHO-2-DEHYDRO-3-DEOXYHEPTONATE ALDOLASE, TYROSINE-INHIBITED"/>
    <property type="match status" value="1"/>
</dbReference>
<accession>A0A100YV41</accession>
<evidence type="ECO:0000313" key="10">
    <source>
        <dbReference type="EMBL" id="KUH58249.1"/>
    </source>
</evidence>
<evidence type="ECO:0000256" key="5">
    <source>
        <dbReference type="ARBA" id="ARBA00022679"/>
    </source>
</evidence>
<evidence type="ECO:0000313" key="11">
    <source>
        <dbReference type="Proteomes" id="UP000054078"/>
    </source>
</evidence>
<comment type="caution">
    <text evidence="10">The sequence shown here is derived from an EMBL/GenBank/DDBJ whole genome shotgun (WGS) entry which is preliminary data.</text>
</comment>
<dbReference type="NCBIfam" id="NF009395">
    <property type="entry name" value="PRK12755.1"/>
    <property type="match status" value="1"/>
</dbReference>
<keyword evidence="6 8" id="KW-0057">Aromatic amino acid biosynthesis</keyword>
<dbReference type="STRING" id="1299998.AUL39_08570"/>
<dbReference type="NCBIfam" id="TIGR00034">
    <property type="entry name" value="aroFGH"/>
    <property type="match status" value="1"/>
</dbReference>
<keyword evidence="4 8" id="KW-0028">Amino-acid biosynthesis</keyword>
<proteinExistence type="inferred from homology"/>
<dbReference type="InterPro" id="IPR006218">
    <property type="entry name" value="DAHP1/KDSA"/>
</dbReference>
<dbReference type="InterPro" id="IPR013785">
    <property type="entry name" value="Aldolase_TIM"/>
</dbReference>
<dbReference type="EMBL" id="LOJF01000010">
    <property type="protein sequence ID" value="KUH58249.1"/>
    <property type="molecule type" value="Genomic_DNA"/>
</dbReference>
<evidence type="ECO:0000256" key="2">
    <source>
        <dbReference type="ARBA" id="ARBA00004688"/>
    </source>
</evidence>
<sequence>MTMNFKRRLPIPMEIREEMPLSADMAARKPAFDAEVAAIIRGESPRRLLVIGPCSADSEDSVLDYVTRLAKLADEVKDKLLVVPRVYTNKPRTRGTGYKGLLHNPDPEAPADLLEGVKAIRRMHLRVVEETGMFTADEMLYPANFQYLIDLLAYVAVGARSVENQEHRLVASGVPMPVGMKNPTGGSTAVLLNSIYAAQAPQTFIFRNWEVETTGNPLAHAVLRGYVGPDGATYPNYHYEYLERLADRYDPEKFEFPAVVIDCNHDNSGKRPLEQARIVDEVLDSVRRSERIAGLFRGFMVESYLVDGNQPVGGGVYGQSITDACIGWEGTERLVRDMAERL</sequence>
<dbReference type="GO" id="GO:0009073">
    <property type="term" value="P:aromatic amino acid family biosynthetic process"/>
    <property type="evidence" value="ECO:0007669"/>
    <property type="project" value="UniProtKB-KW"/>
</dbReference>